<reference evidence="4 5" key="1">
    <citation type="submission" date="2021-09" db="EMBL/GenBank/DDBJ databases">
        <title>Genomic insights and catalytic innovation underlie evolution of tropane alkaloids biosynthesis.</title>
        <authorList>
            <person name="Wang Y.-J."/>
            <person name="Tian T."/>
            <person name="Huang J.-P."/>
            <person name="Huang S.-X."/>
        </authorList>
    </citation>
    <scope>NUCLEOTIDE SEQUENCE [LARGE SCALE GENOMIC DNA]</scope>
    <source>
        <strain evidence="4">KIB-2018</strain>
        <tissue evidence="4">Leaf</tissue>
    </source>
</reference>
<organism evidence="4 5">
    <name type="scientific">Erythroxylum novogranatense</name>
    <dbReference type="NCBI Taxonomy" id="1862640"/>
    <lineage>
        <taxon>Eukaryota</taxon>
        <taxon>Viridiplantae</taxon>
        <taxon>Streptophyta</taxon>
        <taxon>Embryophyta</taxon>
        <taxon>Tracheophyta</taxon>
        <taxon>Spermatophyta</taxon>
        <taxon>Magnoliopsida</taxon>
        <taxon>eudicotyledons</taxon>
        <taxon>Gunneridae</taxon>
        <taxon>Pentapetalae</taxon>
        <taxon>rosids</taxon>
        <taxon>fabids</taxon>
        <taxon>Malpighiales</taxon>
        <taxon>Erythroxylaceae</taxon>
        <taxon>Erythroxylum</taxon>
    </lineage>
</organism>
<protein>
    <recommendedName>
        <fullName evidence="3">Protein kinase domain-containing protein</fullName>
    </recommendedName>
</protein>
<dbReference type="InterPro" id="IPR017441">
    <property type="entry name" value="Protein_kinase_ATP_BS"/>
</dbReference>
<dbReference type="InterPro" id="IPR000719">
    <property type="entry name" value="Prot_kinase_dom"/>
</dbReference>
<keyword evidence="5" id="KW-1185">Reference proteome</keyword>
<dbReference type="PANTHER" id="PTHR47209:SF10">
    <property type="entry name" value="E3 UBIQUITIN-PROTEIN LIGASE KEG-LIKE"/>
    <property type="match status" value="1"/>
</dbReference>
<dbReference type="PROSITE" id="PS50011">
    <property type="entry name" value="PROTEIN_KINASE_DOM"/>
    <property type="match status" value="1"/>
</dbReference>
<feature type="domain" description="Protein kinase" evidence="3">
    <location>
        <begin position="50"/>
        <end position="318"/>
    </location>
</feature>
<gene>
    <name evidence="4" type="ORF">K2173_018921</name>
</gene>
<dbReference type="PANTHER" id="PTHR47209">
    <property type="entry name" value="OS06G0639500 PROTEIN"/>
    <property type="match status" value="1"/>
</dbReference>
<evidence type="ECO:0000256" key="1">
    <source>
        <dbReference type="PROSITE-ProRule" id="PRU10141"/>
    </source>
</evidence>
<dbReference type="Gene3D" id="1.10.510.10">
    <property type="entry name" value="Transferase(Phosphotransferase) domain 1"/>
    <property type="match status" value="1"/>
</dbReference>
<name>A0AAV8SST2_9ROSI</name>
<sequence>MDQGQMAKQIRVPQSAASFEYELFDGDPDNLRTVVASPTQILPYIDPAKLKLKHRIGRGTFGDVWLATHHQSADDFDEYHEVAVKMLPPMTEDLTQTFIERFEGLFLKCREIQGVCWLHGISIINGKICIAMKFYEGSIADRMAWLKGGKLDLSHVLRYGINLAKGLLQLHSIGLLVLNLKPSNFLVNDHDQLVLGDFGIPYLLLGIPLLNSDMILRLGTANYMAPEQWEPKIRGPISSETDSWGFGCSIVEMLTGVQPWFGKSSDEIYQSVVIKHEKPQVPVGLPPDVENVIIGCFEYDLRNRPLVKDILYAFESSLRAFNGDGEWIGLETRGLVEKSNHGGYTSWYLSKNPLQDGDTVRLRKPVNTCKPQTMDVHKGIVTGLDNGADKSGFALVKIAGVQNPLRVQESTLERVTDGFAVGDWVCIKEENDKSSSVGILHSVRRDGSVSVGFIGLETLWRGNSSELQMAKAYHVGQFIRLKENVVTPRFEWPRKRGGAWATGRISQVLPNGCLVVNFPGRLVLGDEPNSFLADPAEVEQVSFDNCAGVVEKYKHVEDFHWSIRPLTIALGVFTAMKLSMSIGRRVGAKLNKRQRRRGDQDGRVGSNATWLPPPFANIIFKEGVHTAAVR</sequence>
<dbReference type="Gene3D" id="3.30.200.20">
    <property type="entry name" value="Phosphorylase Kinase, domain 1"/>
    <property type="match status" value="1"/>
</dbReference>
<dbReference type="Proteomes" id="UP001159364">
    <property type="component" value="Linkage Group LG09"/>
</dbReference>
<evidence type="ECO:0000259" key="3">
    <source>
        <dbReference type="PROSITE" id="PS50011"/>
    </source>
</evidence>
<dbReference type="GO" id="GO:0005524">
    <property type="term" value="F:ATP binding"/>
    <property type="evidence" value="ECO:0007669"/>
    <property type="project" value="UniProtKB-UniRule"/>
</dbReference>
<dbReference type="AlphaFoldDB" id="A0AAV8SST2"/>
<dbReference type="GO" id="GO:0004672">
    <property type="term" value="F:protein kinase activity"/>
    <property type="evidence" value="ECO:0007669"/>
    <property type="project" value="InterPro"/>
</dbReference>
<dbReference type="InterPro" id="IPR001245">
    <property type="entry name" value="Ser-Thr/Tyr_kinase_cat_dom"/>
</dbReference>
<evidence type="ECO:0000256" key="2">
    <source>
        <dbReference type="SAM" id="MobiDB-lite"/>
    </source>
</evidence>
<keyword evidence="1" id="KW-0547">Nucleotide-binding</keyword>
<comment type="caution">
    <text evidence="4">The sequence shown here is derived from an EMBL/GenBank/DDBJ whole genome shotgun (WGS) entry which is preliminary data.</text>
</comment>
<dbReference type="Pfam" id="PF07714">
    <property type="entry name" value="PK_Tyr_Ser-Thr"/>
    <property type="match status" value="1"/>
</dbReference>
<dbReference type="EMBL" id="JAIWQS010000009">
    <property type="protein sequence ID" value="KAJ8755123.1"/>
    <property type="molecule type" value="Genomic_DNA"/>
</dbReference>
<feature type="binding site" evidence="1">
    <location>
        <position position="85"/>
    </location>
    <ligand>
        <name>ATP</name>
        <dbReference type="ChEBI" id="CHEBI:30616"/>
    </ligand>
</feature>
<dbReference type="PROSITE" id="PS00107">
    <property type="entry name" value="PROTEIN_KINASE_ATP"/>
    <property type="match status" value="1"/>
</dbReference>
<feature type="region of interest" description="Disordered" evidence="2">
    <location>
        <begin position="589"/>
        <end position="608"/>
    </location>
</feature>
<dbReference type="InterPro" id="IPR011009">
    <property type="entry name" value="Kinase-like_dom_sf"/>
</dbReference>
<dbReference type="InterPro" id="IPR053293">
    <property type="entry name" value="OCM_Kinase"/>
</dbReference>
<dbReference type="CDD" id="cd14014">
    <property type="entry name" value="STKc_PknB_like"/>
    <property type="match status" value="1"/>
</dbReference>
<proteinExistence type="predicted"/>
<keyword evidence="1" id="KW-0067">ATP-binding</keyword>
<dbReference type="SUPFAM" id="SSF56112">
    <property type="entry name" value="Protein kinase-like (PK-like)"/>
    <property type="match status" value="1"/>
</dbReference>
<evidence type="ECO:0000313" key="5">
    <source>
        <dbReference type="Proteomes" id="UP001159364"/>
    </source>
</evidence>
<accession>A0AAV8SST2</accession>
<evidence type="ECO:0000313" key="4">
    <source>
        <dbReference type="EMBL" id="KAJ8755123.1"/>
    </source>
</evidence>